<sequence>MTDITRFPGESLVQFANRRLSTQGRTDIQWRARPDGSIYLVNVENTQSKLDFRSGKGGLL</sequence>
<organism evidence="1 2">
    <name type="scientific">Altericroceibacterium indicum</name>
    <dbReference type="NCBI Taxonomy" id="374177"/>
    <lineage>
        <taxon>Bacteria</taxon>
        <taxon>Pseudomonadati</taxon>
        <taxon>Pseudomonadota</taxon>
        <taxon>Alphaproteobacteria</taxon>
        <taxon>Sphingomonadales</taxon>
        <taxon>Erythrobacteraceae</taxon>
        <taxon>Altericroceibacterium</taxon>
    </lineage>
</organism>
<keyword evidence="2" id="KW-1185">Reference proteome</keyword>
<evidence type="ECO:0000313" key="1">
    <source>
        <dbReference type="EMBL" id="MXP24827.1"/>
    </source>
</evidence>
<dbReference type="RefSeq" id="WP_160738022.1">
    <property type="nucleotide sequence ID" value="NZ_WTYQ01000001.1"/>
</dbReference>
<comment type="caution">
    <text evidence="1">The sequence shown here is derived from an EMBL/GenBank/DDBJ whole genome shotgun (WGS) entry which is preliminary data.</text>
</comment>
<reference evidence="1 2" key="1">
    <citation type="submission" date="2019-12" db="EMBL/GenBank/DDBJ databases">
        <title>Genomic-based taxomic classification of the family Erythrobacteraceae.</title>
        <authorList>
            <person name="Xu L."/>
        </authorList>
    </citation>
    <scope>NUCLEOTIDE SEQUENCE [LARGE SCALE GENOMIC DNA]</scope>
    <source>
        <strain evidence="1 2">DSM 18604</strain>
    </source>
</reference>
<dbReference type="EMBL" id="WTYQ01000001">
    <property type="protein sequence ID" value="MXP24827.1"/>
    <property type="molecule type" value="Genomic_DNA"/>
</dbReference>
<name>A0A845A5I9_9SPHN</name>
<proteinExistence type="predicted"/>
<accession>A0A845A5I9</accession>
<evidence type="ECO:0000313" key="2">
    <source>
        <dbReference type="Proteomes" id="UP000460561"/>
    </source>
</evidence>
<dbReference type="AlphaFoldDB" id="A0A845A5I9"/>
<gene>
    <name evidence="1" type="ORF">GRI39_02040</name>
</gene>
<dbReference type="Proteomes" id="UP000460561">
    <property type="component" value="Unassembled WGS sequence"/>
</dbReference>
<protein>
    <submittedName>
        <fullName evidence="1">Uncharacterized protein</fullName>
    </submittedName>
</protein>